<protein>
    <recommendedName>
        <fullName evidence="4">Histidine utilization repressor</fullName>
    </recommendedName>
</protein>
<dbReference type="PRINTS" id="PR00035">
    <property type="entry name" value="HTHGNTR"/>
</dbReference>
<sequence>MSNSPLYLQIKTYITEQIEQGFWPVGHRITTELELTKQFNVSRMTVNKAIRDLVSEGRLVRRPRLGTFVCAPDDKAESPLLDIRNIAKEVEQRGKSYSSRVIKQIALSADDNVAMKLGVMLGSSVFYSEIIHFEDKSPIQLEIRWVNASYAPNYLQQDFSQITPNQYLSENCPLSAIEHTVEAIVADESVRSALRLGVNEPCLLLNRRTWSEDKLVSTALLYHPGARYKLSSKVLLR</sequence>
<dbReference type="GO" id="GO:0045892">
    <property type="term" value="P:negative regulation of DNA-templated transcription"/>
    <property type="evidence" value="ECO:0007669"/>
    <property type="project" value="UniProtKB-UniRule"/>
</dbReference>
<keyword evidence="3" id="KW-0804">Transcription</keyword>
<name>A0A178JEC2_9VIBR</name>
<evidence type="ECO:0000259" key="5">
    <source>
        <dbReference type="PROSITE" id="PS50949"/>
    </source>
</evidence>
<dbReference type="GO" id="GO:0003677">
    <property type="term" value="F:DNA binding"/>
    <property type="evidence" value="ECO:0007669"/>
    <property type="project" value="UniProtKB-UniRule"/>
</dbReference>
<dbReference type="CDD" id="cd07377">
    <property type="entry name" value="WHTH_GntR"/>
    <property type="match status" value="1"/>
</dbReference>
<proteinExistence type="predicted"/>
<dbReference type="FunFam" id="1.10.10.10:FF:000079">
    <property type="entry name" value="GntR family transcriptional regulator"/>
    <property type="match status" value="1"/>
</dbReference>
<evidence type="ECO:0000313" key="6">
    <source>
        <dbReference type="EMBL" id="MDC5740848.1"/>
    </source>
</evidence>
<feature type="domain" description="HTH gntR-type" evidence="5">
    <location>
        <begin position="4"/>
        <end position="72"/>
    </location>
</feature>
<keyword evidence="2" id="KW-0238">DNA-binding</keyword>
<evidence type="ECO:0000313" key="10">
    <source>
        <dbReference type="Proteomes" id="UP000501443"/>
    </source>
</evidence>
<reference evidence="6" key="3">
    <citation type="submission" date="2022-11" db="EMBL/GenBank/DDBJ databases">
        <title>Role of the vibriolysin VemA secreted by the emergent pathogen Vibrio europaeus in the colonization of Manila clam mucus.</title>
        <authorList>
            <person name="Martinez C."/>
            <person name="Rodriguez S."/>
            <person name="Vences A."/>
            <person name="Barja J.L."/>
            <person name="Toranzo A.E."/>
            <person name="Dubert J."/>
        </authorList>
    </citation>
    <scope>NUCLEOTIDE SEQUENCE</scope>
    <source>
        <strain evidence="6">3454</strain>
    </source>
</reference>
<evidence type="ECO:0000313" key="11">
    <source>
        <dbReference type="Proteomes" id="UP001150001"/>
    </source>
</evidence>
<dbReference type="Pfam" id="PF07702">
    <property type="entry name" value="UTRA"/>
    <property type="match status" value="1"/>
</dbReference>
<dbReference type="Proteomes" id="UP001150001">
    <property type="component" value="Unassembled WGS sequence"/>
</dbReference>
<dbReference type="InterPro" id="IPR036390">
    <property type="entry name" value="WH_DNA-bd_sf"/>
</dbReference>
<dbReference type="RefSeq" id="WP_069666179.1">
    <property type="nucleotide sequence ID" value="NZ_CP053541.1"/>
</dbReference>
<dbReference type="InterPro" id="IPR050679">
    <property type="entry name" value="Bact_HTH_transcr_reg"/>
</dbReference>
<dbReference type="GeneID" id="78074777"/>
<organism evidence="7 9">
    <name type="scientific">Vibrio europaeus</name>
    <dbReference type="NCBI Taxonomy" id="300876"/>
    <lineage>
        <taxon>Bacteria</taxon>
        <taxon>Pseudomonadati</taxon>
        <taxon>Pseudomonadota</taxon>
        <taxon>Gammaproteobacteria</taxon>
        <taxon>Vibrionales</taxon>
        <taxon>Vibrionaceae</taxon>
        <taxon>Vibrio</taxon>
        <taxon>Vibrio oreintalis group</taxon>
    </lineage>
</organism>
<dbReference type="InterPro" id="IPR000524">
    <property type="entry name" value="Tscrpt_reg_HTH_GntR"/>
</dbReference>
<evidence type="ECO:0000256" key="4">
    <source>
        <dbReference type="NCBIfam" id="TIGR02018"/>
    </source>
</evidence>
<dbReference type="OrthoDB" id="9808698at2"/>
<evidence type="ECO:0000313" key="9">
    <source>
        <dbReference type="Proteomes" id="UP000094761"/>
    </source>
</evidence>
<dbReference type="Proteomes" id="UP000501443">
    <property type="component" value="Chromosome 1"/>
</dbReference>
<dbReference type="Proteomes" id="UP000094761">
    <property type="component" value="Unassembled WGS sequence"/>
</dbReference>
<dbReference type="EMBL" id="LUAX01000001">
    <property type="protein sequence ID" value="OAN00232.1"/>
    <property type="molecule type" value="Genomic_DNA"/>
</dbReference>
<dbReference type="InterPro" id="IPR036388">
    <property type="entry name" value="WH-like_DNA-bd_sf"/>
</dbReference>
<evidence type="ECO:0000256" key="2">
    <source>
        <dbReference type="ARBA" id="ARBA00023125"/>
    </source>
</evidence>
<dbReference type="GO" id="GO:0003700">
    <property type="term" value="F:DNA-binding transcription factor activity"/>
    <property type="evidence" value="ECO:0007669"/>
    <property type="project" value="UniProtKB-UniRule"/>
</dbReference>
<evidence type="ECO:0000313" key="8">
    <source>
        <dbReference type="EMBL" id="QJY36028.1"/>
    </source>
</evidence>
<evidence type="ECO:0000256" key="3">
    <source>
        <dbReference type="ARBA" id="ARBA00023163"/>
    </source>
</evidence>
<dbReference type="PANTHER" id="PTHR44846:SF16">
    <property type="entry name" value="TRANSCRIPTIONAL REGULATOR PHNF-RELATED"/>
    <property type="match status" value="1"/>
</dbReference>
<accession>A0A178JEC2</accession>
<dbReference type="EMBL" id="JAPFIT010000016">
    <property type="protein sequence ID" value="MDC5740848.1"/>
    <property type="molecule type" value="Genomic_DNA"/>
</dbReference>
<dbReference type="Gene3D" id="3.40.1410.10">
    <property type="entry name" value="Chorismate lyase-like"/>
    <property type="match status" value="1"/>
</dbReference>
<dbReference type="InterPro" id="IPR010248">
    <property type="entry name" value="His_ut_repres"/>
</dbReference>
<evidence type="ECO:0000256" key="1">
    <source>
        <dbReference type="ARBA" id="ARBA00023015"/>
    </source>
</evidence>
<dbReference type="Gene3D" id="1.10.10.10">
    <property type="entry name" value="Winged helix-like DNA-binding domain superfamily/Winged helix DNA-binding domain"/>
    <property type="match status" value="1"/>
</dbReference>
<dbReference type="SUPFAM" id="SSF46785">
    <property type="entry name" value="Winged helix' DNA-binding domain"/>
    <property type="match status" value="1"/>
</dbReference>
<dbReference type="SUPFAM" id="SSF64288">
    <property type="entry name" value="Chorismate lyase-like"/>
    <property type="match status" value="1"/>
</dbReference>
<dbReference type="InterPro" id="IPR011663">
    <property type="entry name" value="UTRA"/>
</dbReference>
<dbReference type="NCBIfam" id="TIGR02018">
    <property type="entry name" value="his_ut_repres"/>
    <property type="match status" value="1"/>
</dbReference>
<dbReference type="InterPro" id="IPR028978">
    <property type="entry name" value="Chorismate_lyase_/UTRA_dom_sf"/>
</dbReference>
<reference evidence="8 10" key="2">
    <citation type="submission" date="2020-05" db="EMBL/GenBank/DDBJ databases">
        <title>First description outside Europe of the emergent pathogen for shellfish aquaculture Vibrio europaeus.</title>
        <authorList>
            <person name="Dubert J."/>
            <person name="Rojas R."/>
        </authorList>
    </citation>
    <scope>NUCLEOTIDE SEQUENCE [LARGE SCALE GENOMIC DNA]</scope>
    <source>
        <strain evidence="8 10">NPI-1</strain>
    </source>
</reference>
<dbReference type="EMBL" id="CP053541">
    <property type="protein sequence ID" value="QJY36028.1"/>
    <property type="molecule type" value="Genomic_DNA"/>
</dbReference>
<dbReference type="Pfam" id="PF00392">
    <property type="entry name" value="GntR"/>
    <property type="match status" value="1"/>
</dbReference>
<dbReference type="GO" id="GO:0006547">
    <property type="term" value="P:L-histidine metabolic process"/>
    <property type="evidence" value="ECO:0007669"/>
    <property type="project" value="UniProtKB-UniRule"/>
</dbReference>
<evidence type="ECO:0000313" key="7">
    <source>
        <dbReference type="EMBL" id="OAN00232.1"/>
    </source>
</evidence>
<dbReference type="PANTHER" id="PTHR44846">
    <property type="entry name" value="MANNOSYL-D-GLYCERATE TRANSPORT/METABOLISM SYSTEM REPRESSOR MNGR-RELATED"/>
    <property type="match status" value="1"/>
</dbReference>
<dbReference type="SMART" id="SM00345">
    <property type="entry name" value="HTH_GNTR"/>
    <property type="match status" value="1"/>
</dbReference>
<reference evidence="7 9" key="1">
    <citation type="submission" date="2016-03" db="EMBL/GenBank/DDBJ databases">
        <title>Draft genome sequence of the Vibrio tubiashii subs. europaeus.</title>
        <authorList>
            <person name="Spinard E."/>
            <person name="Dubert J."/>
            <person name="Nelson D.R."/>
            <person name="Barja J.L."/>
        </authorList>
    </citation>
    <scope>NUCLEOTIDE SEQUENCE [LARGE SCALE GENOMIC DNA]</scope>
    <source>
        <strain evidence="9">PP-638</strain>
        <strain evidence="7">PP2-638</strain>
    </source>
</reference>
<keyword evidence="1" id="KW-0805">Transcription regulation</keyword>
<dbReference type="PROSITE" id="PS50949">
    <property type="entry name" value="HTH_GNTR"/>
    <property type="match status" value="1"/>
</dbReference>
<keyword evidence="11" id="KW-1185">Reference proteome</keyword>
<dbReference type="AlphaFoldDB" id="A0A178JEC2"/>
<gene>
    <name evidence="6" type="primary">hutC</name>
    <name evidence="7" type="ORF">AZ468_03655</name>
    <name evidence="8" type="ORF">HOO69_05150</name>
    <name evidence="6" type="ORF">OPW20_12280</name>
</gene>
<dbReference type="SMART" id="SM00866">
    <property type="entry name" value="UTRA"/>
    <property type="match status" value="1"/>
</dbReference>